<keyword evidence="6" id="KW-0137">Centromere</keyword>
<dbReference type="InterPro" id="IPR018464">
    <property type="entry name" value="CENP-O"/>
</dbReference>
<evidence type="ECO:0000256" key="1">
    <source>
        <dbReference type="ARBA" id="ARBA00004123"/>
    </source>
</evidence>
<evidence type="ECO:0000256" key="4">
    <source>
        <dbReference type="ARBA" id="ARBA00022454"/>
    </source>
</evidence>
<dbReference type="Proteomes" id="UP000490939">
    <property type="component" value="Unassembled WGS sequence"/>
</dbReference>
<dbReference type="Proteomes" id="UP000447873">
    <property type="component" value="Unassembled WGS sequence"/>
</dbReference>
<dbReference type="EMBL" id="WNWS01000043">
    <property type="protein sequence ID" value="KAE9985082.1"/>
    <property type="molecule type" value="Genomic_DNA"/>
</dbReference>
<comment type="similarity">
    <text evidence="3">Belongs to the CENP-O/MCM21 family.</text>
</comment>
<comment type="caution">
    <text evidence="7">The sequence shown here is derived from an EMBL/GenBank/DDBJ whole genome shotgun (WGS) entry which is preliminary data.</text>
</comment>
<dbReference type="Pfam" id="PF09496">
    <property type="entry name" value="CENP-O"/>
    <property type="match status" value="1"/>
</dbReference>
<sequence>MASTIPDSQLDNDMATILAILRTQKALLSTALLSSPKTQLRLQRAPPTPHLTTALEITQTQKNTNTTNLYNSLAGITCFRVQDPDPNAVDEGKVLGVRIDVFSSLKRRFEVPYFVLLNQPEGEGGRLRVHKHTVPVCVPVEALGERFLPYAPGGGEEGDRRPQDVGRFLRAVRRECVCLRKRVEAFEMVKAELGRARGVVGVRVLDGEGREAEIEFVDKYVARISVDTDGTIGKVVVRNGSRGSGASMHLLNQELEEHMNPSANHHQPHALLEWQAGLSTQPTFANIDISSTMKRSNE</sequence>
<proteinExistence type="inferred from homology"/>
<dbReference type="GO" id="GO:0031511">
    <property type="term" value="C:Mis6-Sim4 complex"/>
    <property type="evidence" value="ECO:0007669"/>
    <property type="project" value="TreeGrafter"/>
</dbReference>
<evidence type="ECO:0000256" key="2">
    <source>
        <dbReference type="ARBA" id="ARBA00004584"/>
    </source>
</evidence>
<organism evidence="7 9">
    <name type="scientific">Venturia inaequalis</name>
    <name type="common">Apple scab fungus</name>
    <dbReference type="NCBI Taxonomy" id="5025"/>
    <lineage>
        <taxon>Eukaryota</taxon>
        <taxon>Fungi</taxon>
        <taxon>Dikarya</taxon>
        <taxon>Ascomycota</taxon>
        <taxon>Pezizomycotina</taxon>
        <taxon>Dothideomycetes</taxon>
        <taxon>Pleosporomycetidae</taxon>
        <taxon>Venturiales</taxon>
        <taxon>Venturiaceae</taxon>
        <taxon>Venturia</taxon>
    </lineage>
</organism>
<comment type="subcellular location">
    <subcellularLocation>
        <location evidence="2">Chromosome</location>
        <location evidence="2">Centromere</location>
    </subcellularLocation>
    <subcellularLocation>
        <location evidence="1">Nucleus</location>
    </subcellularLocation>
</comment>
<accession>A0A8H3V8A1</accession>
<evidence type="ECO:0000313" key="10">
    <source>
        <dbReference type="Proteomes" id="UP000490939"/>
    </source>
</evidence>
<evidence type="ECO:0000313" key="7">
    <source>
        <dbReference type="EMBL" id="KAE9985082.1"/>
    </source>
</evidence>
<name>A0A8H3V8A1_VENIN</name>
<evidence type="ECO:0000256" key="6">
    <source>
        <dbReference type="ARBA" id="ARBA00023328"/>
    </source>
</evidence>
<dbReference type="EMBL" id="WNWR01000129">
    <property type="protein sequence ID" value="KAE9990603.1"/>
    <property type="molecule type" value="Genomic_DNA"/>
</dbReference>
<keyword evidence="5" id="KW-0539">Nucleus</keyword>
<reference evidence="7 9" key="1">
    <citation type="submission" date="2018-12" db="EMBL/GenBank/DDBJ databases">
        <title>Venturia inaequalis Genome Resource.</title>
        <authorList>
            <person name="Lichtner F.J."/>
        </authorList>
    </citation>
    <scope>NUCLEOTIDE SEQUENCE [LARGE SCALE GENOMIC DNA]</scope>
    <source>
        <strain evidence="7 9">120213</strain>
        <strain evidence="8 10">DMI_063113</strain>
    </source>
</reference>
<dbReference type="PANTHER" id="PTHR14582">
    <property type="entry name" value="INNER KINETOCHORE SUBUNIT MAL2"/>
    <property type="match status" value="1"/>
</dbReference>
<protein>
    <recommendedName>
        <fullName evidence="11">Cenp-O kinetochore centromere component</fullName>
    </recommendedName>
</protein>
<evidence type="ECO:0000256" key="3">
    <source>
        <dbReference type="ARBA" id="ARBA00007321"/>
    </source>
</evidence>
<dbReference type="PANTHER" id="PTHR14582:SF1">
    <property type="entry name" value="CENTROMERE PROTEIN O"/>
    <property type="match status" value="1"/>
</dbReference>
<gene>
    <name evidence="8" type="ORF">EG327_001154</name>
    <name evidence="7" type="ORF">EG328_007853</name>
</gene>
<evidence type="ECO:0000313" key="8">
    <source>
        <dbReference type="EMBL" id="KAE9990603.1"/>
    </source>
</evidence>
<keyword evidence="4" id="KW-0158">Chromosome</keyword>
<evidence type="ECO:0000313" key="9">
    <source>
        <dbReference type="Proteomes" id="UP000447873"/>
    </source>
</evidence>
<evidence type="ECO:0000256" key="5">
    <source>
        <dbReference type="ARBA" id="ARBA00023242"/>
    </source>
</evidence>
<evidence type="ECO:0008006" key="11">
    <source>
        <dbReference type="Google" id="ProtNLM"/>
    </source>
</evidence>
<keyword evidence="10" id="KW-1185">Reference proteome</keyword>
<dbReference type="GO" id="GO:0005634">
    <property type="term" value="C:nucleus"/>
    <property type="evidence" value="ECO:0007669"/>
    <property type="project" value="UniProtKB-SubCell"/>
</dbReference>
<dbReference type="AlphaFoldDB" id="A0A8H3V8A1"/>